<keyword evidence="7" id="KW-0436">Ligase</keyword>
<feature type="transmembrane region" description="Helical" evidence="5">
    <location>
        <begin position="123"/>
        <end position="143"/>
    </location>
</feature>
<keyword evidence="4 5" id="KW-0472">Membrane</keyword>
<protein>
    <submittedName>
        <fullName evidence="7">O-antigen ligase family protein</fullName>
    </submittedName>
</protein>
<proteinExistence type="predicted"/>
<comment type="subcellular location">
    <subcellularLocation>
        <location evidence="1">Membrane</location>
        <topology evidence="1">Multi-pass membrane protein</topology>
    </subcellularLocation>
</comment>
<keyword evidence="2 5" id="KW-0812">Transmembrane</keyword>
<name>A0A9X3L8E1_9BACI</name>
<comment type="caution">
    <text evidence="7">The sequence shown here is derived from an EMBL/GenBank/DDBJ whole genome shotgun (WGS) entry which is preliminary data.</text>
</comment>
<dbReference type="Proteomes" id="UP001152172">
    <property type="component" value="Unassembled WGS sequence"/>
</dbReference>
<evidence type="ECO:0000313" key="7">
    <source>
        <dbReference type="EMBL" id="MCZ8533285.1"/>
    </source>
</evidence>
<evidence type="ECO:0000256" key="4">
    <source>
        <dbReference type="ARBA" id="ARBA00023136"/>
    </source>
</evidence>
<evidence type="ECO:0000313" key="8">
    <source>
        <dbReference type="Proteomes" id="UP001152172"/>
    </source>
</evidence>
<organism evidence="7 8">
    <name type="scientific">Psychrobacillus psychrodurans</name>
    <dbReference type="NCBI Taxonomy" id="126157"/>
    <lineage>
        <taxon>Bacteria</taxon>
        <taxon>Bacillati</taxon>
        <taxon>Bacillota</taxon>
        <taxon>Bacilli</taxon>
        <taxon>Bacillales</taxon>
        <taxon>Bacillaceae</taxon>
        <taxon>Psychrobacillus</taxon>
    </lineage>
</organism>
<dbReference type="RefSeq" id="WP_269921700.1">
    <property type="nucleotide sequence ID" value="NZ_JAMKBI010000005.1"/>
</dbReference>
<gene>
    <name evidence="7" type="ORF">M9R61_08045</name>
</gene>
<dbReference type="AlphaFoldDB" id="A0A9X3L8E1"/>
<feature type="domain" description="O-antigen ligase-related" evidence="6">
    <location>
        <begin position="46"/>
        <end position="171"/>
    </location>
</feature>
<feature type="transmembrane region" description="Helical" evidence="5">
    <location>
        <begin position="45"/>
        <end position="71"/>
    </location>
</feature>
<dbReference type="GO" id="GO:0016020">
    <property type="term" value="C:membrane"/>
    <property type="evidence" value="ECO:0007669"/>
    <property type="project" value="UniProtKB-SubCell"/>
</dbReference>
<feature type="transmembrane region" description="Helical" evidence="5">
    <location>
        <begin position="190"/>
        <end position="220"/>
    </location>
</feature>
<reference evidence="7" key="1">
    <citation type="submission" date="2022-05" db="EMBL/GenBank/DDBJ databases">
        <authorList>
            <person name="Colautti A."/>
            <person name="Iacumin L."/>
        </authorList>
    </citation>
    <scope>NUCLEOTIDE SEQUENCE</scope>
    <source>
        <strain evidence="7">DSM 30747</strain>
    </source>
</reference>
<feature type="transmembrane region" description="Helical" evidence="5">
    <location>
        <begin position="155"/>
        <end position="178"/>
    </location>
</feature>
<evidence type="ECO:0000256" key="5">
    <source>
        <dbReference type="SAM" id="Phobius"/>
    </source>
</evidence>
<dbReference type="GO" id="GO:0016874">
    <property type="term" value="F:ligase activity"/>
    <property type="evidence" value="ECO:0007669"/>
    <property type="project" value="UniProtKB-KW"/>
</dbReference>
<dbReference type="EMBL" id="JAMKBI010000005">
    <property type="protein sequence ID" value="MCZ8533285.1"/>
    <property type="molecule type" value="Genomic_DNA"/>
</dbReference>
<feature type="transmembrane region" description="Helical" evidence="5">
    <location>
        <begin position="83"/>
        <end position="103"/>
    </location>
</feature>
<evidence type="ECO:0000256" key="3">
    <source>
        <dbReference type="ARBA" id="ARBA00022989"/>
    </source>
</evidence>
<evidence type="ECO:0000256" key="1">
    <source>
        <dbReference type="ARBA" id="ARBA00004141"/>
    </source>
</evidence>
<keyword evidence="8" id="KW-1185">Reference proteome</keyword>
<dbReference type="Pfam" id="PF04932">
    <property type="entry name" value="Wzy_C"/>
    <property type="match status" value="1"/>
</dbReference>
<dbReference type="InterPro" id="IPR007016">
    <property type="entry name" value="O-antigen_ligase-rel_domated"/>
</dbReference>
<evidence type="ECO:0000259" key="6">
    <source>
        <dbReference type="Pfam" id="PF04932"/>
    </source>
</evidence>
<feature type="transmembrane region" description="Helical" evidence="5">
    <location>
        <begin position="12"/>
        <end position="33"/>
    </location>
</feature>
<evidence type="ECO:0000256" key="2">
    <source>
        <dbReference type="ARBA" id="ARBA00022692"/>
    </source>
</evidence>
<keyword evidence="3 5" id="KW-1133">Transmembrane helix</keyword>
<sequence length="232" mass="26567">MFFSSRLAIGYLFSDFSFLSIYLASGLLIIILTNKRYYLHYYFPVIFIACIITSARTGIVALAIIYVVILIIKSLKHLTSNPLKYFFSLLITPAILLFLLFIIKQFRPNDFNLSSGRFESYISSFYLLKENWALGMGLGVGSYSINTGQVIPHNIFIQFLVQTGVLGVTFLIIILSLITINIYQSNRKYLWIWFLILLGAQFIPDIFHSRFIIVVAIILLSNNSSTIKRKDD</sequence>
<accession>A0A9X3L8E1</accession>